<proteinExistence type="predicted"/>
<dbReference type="Gene3D" id="1.25.40.10">
    <property type="entry name" value="Tetratricopeptide repeat domain"/>
    <property type="match status" value="5"/>
</dbReference>
<evidence type="ECO:0000313" key="2">
    <source>
        <dbReference type="EMBL" id="RJY19040.1"/>
    </source>
</evidence>
<dbReference type="AlphaFoldDB" id="A0A3A6TX44"/>
<accession>A0A3A6TX44</accession>
<dbReference type="Proteomes" id="UP000273022">
    <property type="component" value="Unassembled WGS sequence"/>
</dbReference>
<dbReference type="Pfam" id="PF13812">
    <property type="entry name" value="PPR_3"/>
    <property type="match status" value="1"/>
</dbReference>
<comment type="caution">
    <text evidence="2">The sequence shown here is derived from an EMBL/GenBank/DDBJ whole genome shotgun (WGS) entry which is preliminary data.</text>
</comment>
<dbReference type="PANTHER" id="PTHR47936:SF1">
    <property type="entry name" value="PENTATRICOPEPTIDE REPEAT-CONTAINING PROTEIN GUN1, CHLOROPLASTIC"/>
    <property type="match status" value="1"/>
</dbReference>
<name>A0A3A6TX44_9GAMM</name>
<keyword evidence="1" id="KW-0677">Repeat</keyword>
<organism evidence="2 3">
    <name type="scientific">Parashewanella spongiae</name>
    <dbReference type="NCBI Taxonomy" id="342950"/>
    <lineage>
        <taxon>Bacteria</taxon>
        <taxon>Pseudomonadati</taxon>
        <taxon>Pseudomonadota</taxon>
        <taxon>Gammaproteobacteria</taxon>
        <taxon>Alteromonadales</taxon>
        <taxon>Shewanellaceae</taxon>
        <taxon>Parashewanella</taxon>
    </lineage>
</organism>
<evidence type="ECO:0008006" key="4">
    <source>
        <dbReference type="Google" id="ProtNLM"/>
    </source>
</evidence>
<dbReference type="InterPro" id="IPR002885">
    <property type="entry name" value="PPR_rpt"/>
</dbReference>
<dbReference type="OrthoDB" id="582340at2"/>
<dbReference type="EMBL" id="QYYH01000009">
    <property type="protein sequence ID" value="RJY19040.1"/>
    <property type="molecule type" value="Genomic_DNA"/>
</dbReference>
<sequence>MSRIIPNNMWVIDNFLVREGEDKTIIDVIGVTIFCINESKNLSDSLALLNNLKAIFRKDKCVLREQPEPYNAYLSKALDLYKNKHLQHLSENDLAQQAEKIIALMRAMKVTPDDISCINLLTVYGVTKQFEAAERLILGNKHGRSYISKWEVAINIKVYNAFLGVCAETQQFKAAQQVLTILRDNARAMRPKKQIKPNAITCVALLTVYAATKQFEAAERLVLGNEHGRSYISKWKGAVNIKVYNAFLGVCAKTQQFEAAQQVLSILKDNTKAMWPKDEIWPDAITCMDLLTVYAATKHFKAAERLILGNEHVRSYISEWKIAVNIKVYGAFLGVCAQTQQFKAAQKVLTILEDNARSMWPKDEIWPDDITCIDLLTVYAATKHFKAAERLVLGNEHGRSYMSEWEVAVNIKVYSAFLDVCAQTQQFEAAQKVLTILKDNVRARRPKDEIWPNAITCTNLLTVYGATKQFKAAERLVLGNEHGRSYISEWKGAVNIKVYNAFLGVCAQTEQFEAAQKVLTILKDNVRAKWPKEQIKPDVITCIELLTVYAATKQFEAAERLVMGERSYMSEWNVAINIKVYNAFLGVCAQTEQFKAAQKVLTILKDNLRAIQPKDQIKPDAITCVALLTVYAATKQFEAAERLVFGNEQEKSYLLEWKITPNFLIYAYWALVNENDFDKSLDKLCRLDLCQKRLGLVGSFFNCHVDSIFSCSLSKGISYGVPFEFAKALYKYHCRRKGRSAIKKIITGHHLGQTLKTNFISFLKEEHQLEFKPCASNTGIIEVKAPEGQG</sequence>
<keyword evidence="3" id="KW-1185">Reference proteome</keyword>
<evidence type="ECO:0000256" key="1">
    <source>
        <dbReference type="ARBA" id="ARBA00022737"/>
    </source>
</evidence>
<dbReference type="InterPro" id="IPR011990">
    <property type="entry name" value="TPR-like_helical_dom_sf"/>
</dbReference>
<gene>
    <name evidence="2" type="ORF">D5R81_02455</name>
</gene>
<protein>
    <recommendedName>
        <fullName evidence="4">Tetratricopeptide repeat protein</fullName>
    </recommendedName>
</protein>
<dbReference type="RefSeq" id="WP_121852073.1">
    <property type="nucleotide sequence ID" value="NZ_CP037952.1"/>
</dbReference>
<evidence type="ECO:0000313" key="3">
    <source>
        <dbReference type="Proteomes" id="UP000273022"/>
    </source>
</evidence>
<dbReference type="PANTHER" id="PTHR47936">
    <property type="entry name" value="PPR_LONG DOMAIN-CONTAINING PROTEIN"/>
    <property type="match status" value="1"/>
</dbReference>
<reference evidence="2 3" key="1">
    <citation type="submission" date="2018-09" db="EMBL/GenBank/DDBJ databases">
        <title>Phylogeny of the Shewanellaceae, and recommendation for two new genera, Pseudoshewanella and Parashewanella.</title>
        <authorList>
            <person name="Wang G."/>
        </authorList>
    </citation>
    <scope>NUCLEOTIDE SEQUENCE [LARGE SCALE GENOMIC DNA]</scope>
    <source>
        <strain evidence="2 3">KCTC 22492</strain>
    </source>
</reference>